<evidence type="ECO:0000313" key="2">
    <source>
        <dbReference type="EMBL" id="KAL3277238.1"/>
    </source>
</evidence>
<accession>A0ABD2NF09</accession>
<reference evidence="2 3" key="1">
    <citation type="journal article" date="2021" name="BMC Biol.">
        <title>Horizontally acquired antibacterial genes associated with adaptive radiation of ladybird beetles.</title>
        <authorList>
            <person name="Li H.S."/>
            <person name="Tang X.F."/>
            <person name="Huang Y.H."/>
            <person name="Xu Z.Y."/>
            <person name="Chen M.L."/>
            <person name="Du X.Y."/>
            <person name="Qiu B.Y."/>
            <person name="Chen P.T."/>
            <person name="Zhang W."/>
            <person name="Slipinski A."/>
            <person name="Escalona H.E."/>
            <person name="Waterhouse R.M."/>
            <person name="Zwick A."/>
            <person name="Pang H."/>
        </authorList>
    </citation>
    <scope>NUCLEOTIDE SEQUENCE [LARGE SCALE GENOMIC DNA]</scope>
    <source>
        <strain evidence="2">SYSU2018</strain>
    </source>
</reference>
<dbReference type="EMBL" id="JABFTP020000103">
    <property type="protein sequence ID" value="KAL3277238.1"/>
    <property type="molecule type" value="Genomic_DNA"/>
</dbReference>
<proteinExistence type="predicted"/>
<keyword evidence="3" id="KW-1185">Reference proteome</keyword>
<organism evidence="2 3">
    <name type="scientific">Cryptolaemus montrouzieri</name>
    <dbReference type="NCBI Taxonomy" id="559131"/>
    <lineage>
        <taxon>Eukaryota</taxon>
        <taxon>Metazoa</taxon>
        <taxon>Ecdysozoa</taxon>
        <taxon>Arthropoda</taxon>
        <taxon>Hexapoda</taxon>
        <taxon>Insecta</taxon>
        <taxon>Pterygota</taxon>
        <taxon>Neoptera</taxon>
        <taxon>Endopterygota</taxon>
        <taxon>Coleoptera</taxon>
        <taxon>Polyphaga</taxon>
        <taxon>Cucujiformia</taxon>
        <taxon>Coccinelloidea</taxon>
        <taxon>Coccinellidae</taxon>
        <taxon>Scymninae</taxon>
        <taxon>Scymnini</taxon>
        <taxon>Cryptolaemus</taxon>
    </lineage>
</organism>
<evidence type="ECO:0000256" key="1">
    <source>
        <dbReference type="SAM" id="Phobius"/>
    </source>
</evidence>
<feature type="transmembrane region" description="Helical" evidence="1">
    <location>
        <begin position="76"/>
        <end position="96"/>
    </location>
</feature>
<sequence length="115" mass="13824">MAPSFNKSKYENNIYKYLKNRSCDYYLRASVELLKHKFDFTVPHVTDSITWVVPVPQLVPRWKYIIEMLTIEVLSIWFLTSVATVFTLYLVNFILYNQRNYQYLLQKCAFSTNYL</sequence>
<keyword evidence="1" id="KW-1133">Transmembrane helix</keyword>
<keyword evidence="1" id="KW-0812">Transmembrane</keyword>
<gene>
    <name evidence="2" type="ORF">HHI36_012589</name>
</gene>
<dbReference type="Proteomes" id="UP001516400">
    <property type="component" value="Unassembled WGS sequence"/>
</dbReference>
<comment type="caution">
    <text evidence="2">The sequence shown here is derived from an EMBL/GenBank/DDBJ whole genome shotgun (WGS) entry which is preliminary data.</text>
</comment>
<name>A0ABD2NF09_9CUCU</name>
<protein>
    <submittedName>
        <fullName evidence="2">Uncharacterized protein</fullName>
    </submittedName>
</protein>
<evidence type="ECO:0000313" key="3">
    <source>
        <dbReference type="Proteomes" id="UP001516400"/>
    </source>
</evidence>
<dbReference type="AlphaFoldDB" id="A0ABD2NF09"/>
<keyword evidence="1" id="KW-0472">Membrane</keyword>